<sequence>MSNNNQVFLRVNGKVSLPKSQSVVLKDLVEISADKEIKKKLENLSYPVNIKDNSNILISVISLITFIKENISDVDLVVIGETDILISFQDDNINTDKYKKLRVLVVCLLLFIGSITAIINFHSDVDMKTAHTVIYKIITGVETDRPLLLQIPYSLGIGVGMAVFFNHIFKKKINNEPTPLEMEIYSYQQSVDEYIKNNNSEQR</sequence>
<feature type="domain" description="Stage V sporulation protein AA" evidence="2">
    <location>
        <begin position="5"/>
        <end position="90"/>
    </location>
</feature>
<comment type="caution">
    <text evidence="3">The sequence shown here is derived from an EMBL/GenBank/DDBJ whole genome shotgun (WGS) entry which is preliminary data.</text>
</comment>
<keyword evidence="1" id="KW-0812">Transmembrane</keyword>
<protein>
    <submittedName>
        <fullName evidence="3">Stage V sporulation protein AA</fullName>
    </submittedName>
</protein>
<dbReference type="RefSeq" id="WP_216418572.1">
    <property type="nucleotide sequence ID" value="NZ_JAHLQK010000006.1"/>
</dbReference>
<name>A0ABS6G7Q2_9FIRM</name>
<dbReference type="Proteomes" id="UP000779508">
    <property type="component" value="Unassembled WGS sequence"/>
</dbReference>
<accession>A0ABS6G7Q2</accession>
<feature type="transmembrane region" description="Helical" evidence="1">
    <location>
        <begin position="151"/>
        <end position="169"/>
    </location>
</feature>
<dbReference type="InterPro" id="IPR021997">
    <property type="entry name" value="SporV_AA"/>
</dbReference>
<organism evidence="3 4">
    <name type="scientific">Alkaliphilus flagellatus</name>
    <dbReference type="NCBI Taxonomy" id="2841507"/>
    <lineage>
        <taxon>Bacteria</taxon>
        <taxon>Bacillati</taxon>
        <taxon>Bacillota</taxon>
        <taxon>Clostridia</taxon>
        <taxon>Peptostreptococcales</taxon>
        <taxon>Natronincolaceae</taxon>
        <taxon>Alkaliphilus</taxon>
    </lineage>
</organism>
<reference evidence="3 4" key="1">
    <citation type="submission" date="2021-06" db="EMBL/GenBank/DDBJ databases">
        <authorList>
            <person name="Sun Q."/>
            <person name="Li D."/>
        </authorList>
    </citation>
    <scope>NUCLEOTIDE SEQUENCE [LARGE SCALE GENOMIC DNA]</scope>
    <source>
        <strain evidence="3 4">MSJ-5</strain>
    </source>
</reference>
<gene>
    <name evidence="3" type="ORF">KQI88_14625</name>
</gene>
<keyword evidence="1" id="KW-1133">Transmembrane helix</keyword>
<feature type="transmembrane region" description="Helical" evidence="1">
    <location>
        <begin position="103"/>
        <end position="121"/>
    </location>
</feature>
<keyword evidence="4" id="KW-1185">Reference proteome</keyword>
<evidence type="ECO:0000259" key="2">
    <source>
        <dbReference type="Pfam" id="PF12164"/>
    </source>
</evidence>
<dbReference type="EMBL" id="JAHLQK010000006">
    <property type="protein sequence ID" value="MBU5677653.1"/>
    <property type="molecule type" value="Genomic_DNA"/>
</dbReference>
<dbReference type="Pfam" id="PF12164">
    <property type="entry name" value="SporV_AA"/>
    <property type="match status" value="1"/>
</dbReference>
<evidence type="ECO:0000313" key="3">
    <source>
        <dbReference type="EMBL" id="MBU5677653.1"/>
    </source>
</evidence>
<evidence type="ECO:0000313" key="4">
    <source>
        <dbReference type="Proteomes" id="UP000779508"/>
    </source>
</evidence>
<keyword evidence="1" id="KW-0472">Membrane</keyword>
<proteinExistence type="predicted"/>
<evidence type="ECO:0000256" key="1">
    <source>
        <dbReference type="SAM" id="Phobius"/>
    </source>
</evidence>